<dbReference type="OrthoDB" id="103324at2"/>
<dbReference type="InterPro" id="IPR050407">
    <property type="entry name" value="Geranylgeranyl_reductase"/>
</dbReference>
<feature type="domain" description="FAD-binding" evidence="2">
    <location>
        <begin position="11"/>
        <end position="185"/>
    </location>
</feature>
<evidence type="ECO:0000256" key="1">
    <source>
        <dbReference type="SAM" id="Coils"/>
    </source>
</evidence>
<feature type="coiled-coil region" evidence="1">
    <location>
        <begin position="352"/>
        <end position="379"/>
    </location>
</feature>
<dbReference type="PANTHER" id="PTHR42685:SF22">
    <property type="entry name" value="CONDITIONED MEDIUM FACTOR RECEPTOR 1"/>
    <property type="match status" value="1"/>
</dbReference>
<dbReference type="EMBL" id="PVTD01000001">
    <property type="protein sequence ID" value="PRY26400.1"/>
    <property type="molecule type" value="Genomic_DNA"/>
</dbReference>
<organism evidence="3 4">
    <name type="scientific">Aliiruegeria haliotis</name>
    <dbReference type="NCBI Taxonomy" id="1280846"/>
    <lineage>
        <taxon>Bacteria</taxon>
        <taxon>Pseudomonadati</taxon>
        <taxon>Pseudomonadota</taxon>
        <taxon>Alphaproteobacteria</taxon>
        <taxon>Rhodobacterales</taxon>
        <taxon>Roseobacteraceae</taxon>
        <taxon>Aliiruegeria</taxon>
    </lineage>
</organism>
<keyword evidence="4" id="KW-1185">Reference proteome</keyword>
<dbReference type="AlphaFoldDB" id="A0A2T0RZ19"/>
<gene>
    <name evidence="3" type="ORF">CLV78_101495</name>
</gene>
<dbReference type="PRINTS" id="PR00420">
    <property type="entry name" value="RNGMNOXGNASE"/>
</dbReference>
<accession>A0A2T0RZ19</accession>
<dbReference type="RefSeq" id="WP_106203169.1">
    <property type="nucleotide sequence ID" value="NZ_PVTD01000001.1"/>
</dbReference>
<protein>
    <submittedName>
        <fullName evidence="3">Flavin-dependent dehydrogenase</fullName>
    </submittedName>
</protein>
<dbReference type="Pfam" id="PF01494">
    <property type="entry name" value="FAD_binding_3"/>
    <property type="match status" value="1"/>
</dbReference>
<dbReference type="Gene3D" id="3.50.50.60">
    <property type="entry name" value="FAD/NAD(P)-binding domain"/>
    <property type="match status" value="1"/>
</dbReference>
<dbReference type="GO" id="GO:0071949">
    <property type="term" value="F:FAD binding"/>
    <property type="evidence" value="ECO:0007669"/>
    <property type="project" value="InterPro"/>
</dbReference>
<proteinExistence type="predicted"/>
<dbReference type="PANTHER" id="PTHR42685">
    <property type="entry name" value="GERANYLGERANYL DIPHOSPHATE REDUCTASE"/>
    <property type="match status" value="1"/>
</dbReference>
<dbReference type="InterPro" id="IPR036188">
    <property type="entry name" value="FAD/NAD-bd_sf"/>
</dbReference>
<name>A0A2T0RZ19_9RHOB</name>
<dbReference type="SUPFAM" id="SSF51905">
    <property type="entry name" value="FAD/NAD(P)-binding domain"/>
    <property type="match status" value="1"/>
</dbReference>
<evidence type="ECO:0000259" key="2">
    <source>
        <dbReference type="Pfam" id="PF01494"/>
    </source>
</evidence>
<keyword evidence="1" id="KW-0175">Coiled coil</keyword>
<sequence>MPQTRPNTHFDALIVGARCAGAATSMLLARAGLKVLLIDRDEAGTDTMSTHALMRGAVMQLDRWGLLDGLLSAGAPPIRKTTFHYGAEALPLDIRPGHGVDILVAPRRSVLDAQLVEAARAAGAVVRHRTALRALLREPATGRVIGATLSGPGGRTEHVHAAITVGADGRRSSVARQVGARSISQSVHATGCVYGYFDGIPDDGFRWYYGPDVSAGAIPTNDGSHCVFAAIPADAFRTLKSLHAPSQLLTRLAEQSNPDLAAVLRDAKPCTRPILFAGAPGHLRQCHGPGWALVGDAGYFKDPLTAHGITDALRDAECLANAVVAGTKAALVTYQDTRDRLSRGLFEITDRIASFNWSLRELQQLHKQLNEEMKREQGWMEKAFTPAPLAA</sequence>
<reference evidence="3 4" key="1">
    <citation type="submission" date="2018-03" db="EMBL/GenBank/DDBJ databases">
        <title>Genomic Encyclopedia of Archaeal and Bacterial Type Strains, Phase II (KMG-II): from individual species to whole genera.</title>
        <authorList>
            <person name="Goeker M."/>
        </authorList>
    </citation>
    <scope>NUCLEOTIDE SEQUENCE [LARGE SCALE GENOMIC DNA]</scope>
    <source>
        <strain evidence="3 4">DSM 29328</strain>
    </source>
</reference>
<evidence type="ECO:0000313" key="3">
    <source>
        <dbReference type="EMBL" id="PRY26400.1"/>
    </source>
</evidence>
<dbReference type="Proteomes" id="UP000239480">
    <property type="component" value="Unassembled WGS sequence"/>
</dbReference>
<dbReference type="InterPro" id="IPR002938">
    <property type="entry name" value="FAD-bd"/>
</dbReference>
<comment type="caution">
    <text evidence="3">The sequence shown here is derived from an EMBL/GenBank/DDBJ whole genome shotgun (WGS) entry which is preliminary data.</text>
</comment>
<evidence type="ECO:0000313" key="4">
    <source>
        <dbReference type="Proteomes" id="UP000239480"/>
    </source>
</evidence>